<evidence type="ECO:0000313" key="3">
    <source>
        <dbReference type="EMBL" id="EXJ94167.1"/>
    </source>
</evidence>
<reference evidence="3 4" key="1">
    <citation type="submission" date="2013-03" db="EMBL/GenBank/DDBJ databases">
        <title>The Genome Sequence of Capronia coronata CBS 617.96.</title>
        <authorList>
            <consortium name="The Broad Institute Genomics Platform"/>
            <person name="Cuomo C."/>
            <person name="de Hoog S."/>
            <person name="Gorbushina A."/>
            <person name="Walker B."/>
            <person name="Young S.K."/>
            <person name="Zeng Q."/>
            <person name="Gargeya S."/>
            <person name="Fitzgerald M."/>
            <person name="Haas B."/>
            <person name="Abouelleil A."/>
            <person name="Allen A.W."/>
            <person name="Alvarado L."/>
            <person name="Arachchi H.M."/>
            <person name="Berlin A.M."/>
            <person name="Chapman S.B."/>
            <person name="Gainer-Dewar J."/>
            <person name="Goldberg J."/>
            <person name="Griggs A."/>
            <person name="Gujja S."/>
            <person name="Hansen M."/>
            <person name="Howarth C."/>
            <person name="Imamovic A."/>
            <person name="Ireland A."/>
            <person name="Larimer J."/>
            <person name="McCowan C."/>
            <person name="Murphy C."/>
            <person name="Pearson M."/>
            <person name="Poon T.W."/>
            <person name="Priest M."/>
            <person name="Roberts A."/>
            <person name="Saif S."/>
            <person name="Shea T."/>
            <person name="Sisk P."/>
            <person name="Sykes S."/>
            <person name="Wortman J."/>
            <person name="Nusbaum C."/>
            <person name="Birren B."/>
        </authorList>
    </citation>
    <scope>NUCLEOTIDE SEQUENCE [LARGE SCALE GENOMIC DNA]</scope>
    <source>
        <strain evidence="3 4">CBS 617.96</strain>
    </source>
</reference>
<dbReference type="STRING" id="1182541.W9YML7"/>
<evidence type="ECO:0000256" key="1">
    <source>
        <dbReference type="SAM" id="Coils"/>
    </source>
</evidence>
<sequence>METPIDPMTRQKSFRQTASWRSPQSSTSSANSRLSTHHKDHLQWPSAWESPVSYNPSPRSYPLVNYPDQRNVQSYCSHDQYHHHPLSLVGDIDPLDYLDVFQPLEDPCQDTACQDLGQAPLKRVAWPLDLNPASSAENSVVDVGSAPTAFPQNFFLNPFAVSFPGDIACPTPMFTLPAIKPTPSTSAVSTGNISPDVTSRMRSPAFPPAVVVDTPNPVTTAQSQPPGKSVTQKKSPLFQSMVPDRQIHFVDMADKKGAQRIRNGINSRKHRQNKLDKIRALEKKLATCEADRRRWQGRATELGWKEDTCRK</sequence>
<dbReference type="AlphaFoldDB" id="W9YML7"/>
<comment type="caution">
    <text evidence="3">The sequence shown here is derived from an EMBL/GenBank/DDBJ whole genome shotgun (WGS) entry which is preliminary data.</text>
</comment>
<dbReference type="GeneID" id="19157460"/>
<feature type="region of interest" description="Disordered" evidence="2">
    <location>
        <begin position="214"/>
        <end position="234"/>
    </location>
</feature>
<feature type="coiled-coil region" evidence="1">
    <location>
        <begin position="271"/>
        <end position="298"/>
    </location>
</feature>
<proteinExistence type="predicted"/>
<dbReference type="Proteomes" id="UP000019484">
    <property type="component" value="Unassembled WGS sequence"/>
</dbReference>
<keyword evidence="4" id="KW-1185">Reference proteome</keyword>
<evidence type="ECO:0000256" key="2">
    <source>
        <dbReference type="SAM" id="MobiDB-lite"/>
    </source>
</evidence>
<protein>
    <recommendedName>
        <fullName evidence="5">BZIP domain-containing protein</fullName>
    </recommendedName>
</protein>
<dbReference type="HOGENOM" id="CLU_1030596_0_0_1"/>
<feature type="compositionally biased region" description="Low complexity" evidence="2">
    <location>
        <begin position="25"/>
        <end position="34"/>
    </location>
</feature>
<feature type="compositionally biased region" description="Polar residues" evidence="2">
    <location>
        <begin position="10"/>
        <end position="24"/>
    </location>
</feature>
<organism evidence="3 4">
    <name type="scientific">Capronia coronata CBS 617.96</name>
    <dbReference type="NCBI Taxonomy" id="1182541"/>
    <lineage>
        <taxon>Eukaryota</taxon>
        <taxon>Fungi</taxon>
        <taxon>Dikarya</taxon>
        <taxon>Ascomycota</taxon>
        <taxon>Pezizomycotina</taxon>
        <taxon>Eurotiomycetes</taxon>
        <taxon>Chaetothyriomycetidae</taxon>
        <taxon>Chaetothyriales</taxon>
        <taxon>Herpotrichiellaceae</taxon>
        <taxon>Capronia</taxon>
    </lineage>
</organism>
<keyword evidence="1" id="KW-0175">Coiled coil</keyword>
<dbReference type="CDD" id="cd14686">
    <property type="entry name" value="bZIP"/>
    <property type="match status" value="1"/>
</dbReference>
<accession>W9YML7</accession>
<name>W9YML7_9EURO</name>
<feature type="compositionally biased region" description="Polar residues" evidence="2">
    <location>
        <begin position="216"/>
        <end position="234"/>
    </location>
</feature>
<gene>
    <name evidence="3" type="ORF">A1O1_02560</name>
</gene>
<dbReference type="RefSeq" id="XP_007721661.1">
    <property type="nucleotide sequence ID" value="XM_007723471.1"/>
</dbReference>
<dbReference type="OrthoDB" id="5419235at2759"/>
<evidence type="ECO:0008006" key="5">
    <source>
        <dbReference type="Google" id="ProtNLM"/>
    </source>
</evidence>
<dbReference type="EMBL" id="AMWN01000002">
    <property type="protein sequence ID" value="EXJ94167.1"/>
    <property type="molecule type" value="Genomic_DNA"/>
</dbReference>
<evidence type="ECO:0000313" key="4">
    <source>
        <dbReference type="Proteomes" id="UP000019484"/>
    </source>
</evidence>
<feature type="region of interest" description="Disordered" evidence="2">
    <location>
        <begin position="1"/>
        <end position="49"/>
    </location>
</feature>